<keyword evidence="10 22" id="KW-0378">Hydrolase</keyword>
<feature type="active site" description="Proton acceptor" evidence="19">
    <location>
        <position position="387"/>
    </location>
</feature>
<keyword evidence="16 22" id="KW-0472">Membrane</keyword>
<dbReference type="Gene3D" id="1.10.390.10">
    <property type="entry name" value="Neutral Protease Domain 2"/>
    <property type="match status" value="1"/>
</dbReference>
<dbReference type="GO" id="GO:0042277">
    <property type="term" value="F:peptide binding"/>
    <property type="evidence" value="ECO:0007669"/>
    <property type="project" value="TreeGrafter"/>
</dbReference>
<dbReference type="Pfam" id="PF01433">
    <property type="entry name" value="Peptidase_M1"/>
    <property type="match status" value="1"/>
</dbReference>
<dbReference type="InterPro" id="IPR045357">
    <property type="entry name" value="Aminopeptidase_N-like_N"/>
</dbReference>
<keyword evidence="7 22" id="KW-0645">Protease</keyword>
<keyword evidence="11 20" id="KW-0862">Zinc</keyword>
<dbReference type="Gene3D" id="2.60.40.1910">
    <property type="match status" value="1"/>
</dbReference>
<dbReference type="GO" id="GO:0008270">
    <property type="term" value="F:zinc ion binding"/>
    <property type="evidence" value="ECO:0007669"/>
    <property type="project" value="UniProtKB-UniRule"/>
</dbReference>
<keyword evidence="8 22" id="KW-0812">Transmembrane</keyword>
<name>A0A0B7B9K7_9EUPU</name>
<dbReference type="CDD" id="cd09601">
    <property type="entry name" value="M1_APN-Q_like"/>
    <property type="match status" value="1"/>
</dbReference>
<dbReference type="PRINTS" id="PR00756">
    <property type="entry name" value="ALADIPTASE"/>
</dbReference>
<dbReference type="SUPFAM" id="SSF55486">
    <property type="entry name" value="Metalloproteases ('zincins'), catalytic domain"/>
    <property type="match status" value="1"/>
</dbReference>
<dbReference type="FunFam" id="1.10.390.10:FF:000016">
    <property type="entry name" value="Glutamyl aminopeptidase"/>
    <property type="match status" value="1"/>
</dbReference>
<comment type="cofactor">
    <cofactor evidence="20 22">
        <name>Zn(2+)</name>
        <dbReference type="ChEBI" id="CHEBI:29105"/>
    </cofactor>
    <text evidence="20 22">Binds 1 zinc ion per subunit.</text>
</comment>
<dbReference type="Pfam" id="PF11838">
    <property type="entry name" value="ERAP1_C"/>
    <property type="match status" value="1"/>
</dbReference>
<dbReference type="PANTHER" id="PTHR11533">
    <property type="entry name" value="PROTEASE M1 ZINC METALLOPROTEASE"/>
    <property type="match status" value="1"/>
</dbReference>
<dbReference type="Gene3D" id="2.60.40.1730">
    <property type="entry name" value="tricorn interacting facor f3 domain"/>
    <property type="match status" value="1"/>
</dbReference>
<dbReference type="Gene3D" id="1.25.50.20">
    <property type="match status" value="1"/>
</dbReference>
<keyword evidence="9 20" id="KW-0479">Metal-binding</keyword>
<dbReference type="AlphaFoldDB" id="A0A0B7B9K7"/>
<dbReference type="GO" id="GO:0005886">
    <property type="term" value="C:plasma membrane"/>
    <property type="evidence" value="ECO:0007669"/>
    <property type="project" value="UniProtKB-SubCell"/>
</dbReference>
<evidence type="ECO:0000256" key="17">
    <source>
        <dbReference type="ARBA" id="ARBA00023157"/>
    </source>
</evidence>
<evidence type="ECO:0000256" key="9">
    <source>
        <dbReference type="ARBA" id="ARBA00022723"/>
    </source>
</evidence>
<evidence type="ECO:0000256" key="19">
    <source>
        <dbReference type="PIRSR" id="PIRSR634016-1"/>
    </source>
</evidence>
<feature type="transmembrane region" description="Helical" evidence="22">
    <location>
        <begin position="12"/>
        <end position="33"/>
    </location>
</feature>
<evidence type="ECO:0000259" key="24">
    <source>
        <dbReference type="Pfam" id="PF11838"/>
    </source>
</evidence>
<comment type="catalytic activity">
    <reaction evidence="1">
        <text>Release of N-terminal glutamate (and to a lesser extent aspartate) from a peptide.</text>
        <dbReference type="EC" id="3.4.11.7"/>
    </reaction>
</comment>
<dbReference type="GO" id="GO:0006508">
    <property type="term" value="P:proteolysis"/>
    <property type="evidence" value="ECO:0007669"/>
    <property type="project" value="UniProtKB-KW"/>
</dbReference>
<evidence type="ECO:0000256" key="5">
    <source>
        <dbReference type="ARBA" id="ARBA00022438"/>
    </source>
</evidence>
<evidence type="ECO:0000256" key="4">
    <source>
        <dbReference type="ARBA" id="ARBA00011748"/>
    </source>
</evidence>
<dbReference type="MEROPS" id="M01.003"/>
<keyword evidence="5 22" id="KW-0031">Aminopeptidase</keyword>
<keyword evidence="12" id="KW-0106">Calcium</keyword>
<dbReference type="SUPFAM" id="SSF63737">
    <property type="entry name" value="Leukotriene A4 hydrolase N-terminal domain"/>
    <property type="match status" value="1"/>
</dbReference>
<evidence type="ECO:0000256" key="12">
    <source>
        <dbReference type="ARBA" id="ARBA00022837"/>
    </source>
</evidence>
<dbReference type="Pfam" id="PF17900">
    <property type="entry name" value="Peptidase_M1_N"/>
    <property type="match status" value="1"/>
</dbReference>
<dbReference type="InterPro" id="IPR014782">
    <property type="entry name" value="Peptidase_M1_dom"/>
</dbReference>
<feature type="domain" description="Aminopeptidase N-like N-terminal" evidence="25">
    <location>
        <begin position="88"/>
        <end position="279"/>
    </location>
</feature>
<keyword evidence="18" id="KW-0325">Glycoprotein</keyword>
<evidence type="ECO:0000256" key="3">
    <source>
        <dbReference type="ARBA" id="ARBA00010136"/>
    </source>
</evidence>
<dbReference type="GO" id="GO:0004230">
    <property type="term" value="F:glutamyl aminopeptidase activity"/>
    <property type="evidence" value="ECO:0007669"/>
    <property type="project" value="UniProtKB-EC"/>
</dbReference>
<keyword evidence="15 22" id="KW-0482">Metalloprotease</keyword>
<keyword evidence="13" id="KW-0735">Signal-anchor</keyword>
<evidence type="ECO:0000259" key="23">
    <source>
        <dbReference type="Pfam" id="PF01433"/>
    </source>
</evidence>
<keyword evidence="6" id="KW-1003">Cell membrane</keyword>
<accession>A0A0B7B9K7</accession>
<protein>
    <recommendedName>
        <fullName evidence="22">Aminopeptidase</fullName>
        <ecNumber evidence="22">3.4.11.-</ecNumber>
    </recommendedName>
</protein>
<dbReference type="EC" id="3.4.11.-" evidence="22"/>
<dbReference type="GO" id="GO:0005737">
    <property type="term" value="C:cytoplasm"/>
    <property type="evidence" value="ECO:0007669"/>
    <property type="project" value="TreeGrafter"/>
</dbReference>
<feature type="binding site" evidence="20">
    <location>
        <position position="390"/>
    </location>
    <ligand>
        <name>Zn(2+)</name>
        <dbReference type="ChEBI" id="CHEBI:29105"/>
        <note>catalytic</note>
    </ligand>
</feature>
<feature type="site" description="Transition state stabilizer" evidence="21">
    <location>
        <position position="472"/>
    </location>
</feature>
<evidence type="ECO:0000256" key="1">
    <source>
        <dbReference type="ARBA" id="ARBA00001703"/>
    </source>
</evidence>
<reference evidence="26" key="1">
    <citation type="submission" date="2014-12" db="EMBL/GenBank/DDBJ databases">
        <title>Insight into the proteome of Arion vulgaris.</title>
        <authorList>
            <person name="Aradska J."/>
            <person name="Bulat T."/>
            <person name="Smidak R."/>
            <person name="Sarate P."/>
            <person name="Gangsoo J."/>
            <person name="Sialana F."/>
            <person name="Bilban M."/>
            <person name="Lubec G."/>
        </authorList>
    </citation>
    <scope>NUCLEOTIDE SEQUENCE</scope>
    <source>
        <tissue evidence="26">Skin</tissue>
    </source>
</reference>
<dbReference type="FunFam" id="2.60.40.1730:FF:000012">
    <property type="entry name" value="Aminopeptidase N"/>
    <property type="match status" value="1"/>
</dbReference>
<evidence type="ECO:0000256" key="2">
    <source>
        <dbReference type="ARBA" id="ARBA00004401"/>
    </source>
</evidence>
<evidence type="ECO:0000256" key="7">
    <source>
        <dbReference type="ARBA" id="ARBA00022670"/>
    </source>
</evidence>
<keyword evidence="17" id="KW-1015">Disulfide bond</keyword>
<comment type="similarity">
    <text evidence="3 22">Belongs to the peptidase M1 family.</text>
</comment>
<comment type="subunit">
    <text evidence="4">Homodimer; disulfide-linked.</text>
</comment>
<dbReference type="GO" id="GO:0005615">
    <property type="term" value="C:extracellular space"/>
    <property type="evidence" value="ECO:0007669"/>
    <property type="project" value="TreeGrafter"/>
</dbReference>
<dbReference type="InterPro" id="IPR024571">
    <property type="entry name" value="ERAP1-like_C_dom"/>
</dbReference>
<feature type="binding site" evidence="20">
    <location>
        <position position="409"/>
    </location>
    <ligand>
        <name>Zn(2+)</name>
        <dbReference type="ChEBI" id="CHEBI:29105"/>
        <note>catalytic</note>
    </ligand>
</feature>
<feature type="domain" description="ERAP1-like C-terminal" evidence="24">
    <location>
        <begin position="618"/>
        <end position="940"/>
    </location>
</feature>
<sequence>MGANKFQKVSKRPLVIITLVFIVIVVIVGAVTWKITKDAYNAPQSLVSEITTTTDKPNGTVEKEPIYSQEEIRAKPWLSLRMLRDVLPVHYNITMYPDFYGDHGEFYGNETIEVQVNKPTRYFLVHVHNNFLNVTRAALSDNSTGRPIDIVKTFYYAPNEFFVIEAARQVENAAVISLSFSGSLTKAIMGIYKSTYYNTVTKEQRNIVSSKFEPTYARQAFPCFDEPNIKAEFTITLVHKPGYIALSNMPQEGNSSAYQWMPEMLASKFNRSVKMSTYLVCFIVCDFLSIETTSRNGITVRVFATPDKINQTNYALDIAKHSLDYYEALFNMTYPLPKQDLIAIPDFVSGAMEHWGLITFRESRLLYDPDQTSLSSLETVAIVVTHEMSHQWFGNIVTMDWWNDLWLNEGFASFMEYIAAADKETDWNMDNLILVKDLFPVMKEDSELSSHPIVVDVSNPSQITSVFDTITYSKGCSVIRMLESIMGKDRFFEGVSEYLRKFEWGNAKTDDLWAVLSKHSLSMDIKHIMDTWTLQDGFPYVNISLTTSAAGATTFIATQKRFMSNPTTVVNSSSSPFKYKWYISLDYKSANGVVGRQIMDLQDSISLTAIGLEQPNSWVKFNHEQQGFYRVLYPDSMWEAFSNHLLNNTPNNWNLSVPDRAGLLSDAFALAAADMVSYEIPLGMMSYLTNEAEYIPWSTALTGGIYYITNMLKKDPEYGLWRTFVIERLKPALNKLGYEDQGSHNERKLRADLMYAAGEVGEETTVYSIRERFYDWIDNNVSISVNLRSSVYKYGMFYDDLDTDWEKVWAKYKVEPSPQEKELLALSLASTRQPHLIAKLLDFALNEEGIKRQDFFTVVQNVANNIAAAGYVWDWARENYQYFVDRFTVADRNFGRMIYSMVQNYNTELKLKEVQDFFARYPDEGSSKRYRKMALESIERNIYWMKTYKPVIINWLRKRTQLRG</sequence>
<dbReference type="InterPro" id="IPR042097">
    <property type="entry name" value="Aminopeptidase_N-like_N_sf"/>
</dbReference>
<organism evidence="26">
    <name type="scientific">Arion vulgaris</name>
    <dbReference type="NCBI Taxonomy" id="1028688"/>
    <lineage>
        <taxon>Eukaryota</taxon>
        <taxon>Metazoa</taxon>
        <taxon>Spiralia</taxon>
        <taxon>Lophotrochozoa</taxon>
        <taxon>Mollusca</taxon>
        <taxon>Gastropoda</taxon>
        <taxon>Heterobranchia</taxon>
        <taxon>Euthyneura</taxon>
        <taxon>Panpulmonata</taxon>
        <taxon>Eupulmonata</taxon>
        <taxon>Stylommatophora</taxon>
        <taxon>Helicina</taxon>
        <taxon>Arionoidea</taxon>
        <taxon>Arionidae</taxon>
        <taxon>Arion</taxon>
    </lineage>
</organism>
<dbReference type="InterPro" id="IPR027268">
    <property type="entry name" value="Peptidase_M4/M1_CTD_sf"/>
</dbReference>
<dbReference type="GO" id="GO:0070006">
    <property type="term" value="F:metalloaminopeptidase activity"/>
    <property type="evidence" value="ECO:0007669"/>
    <property type="project" value="TreeGrafter"/>
</dbReference>
<evidence type="ECO:0000256" key="16">
    <source>
        <dbReference type="ARBA" id="ARBA00023136"/>
    </source>
</evidence>
<gene>
    <name evidence="26" type="primary">ORF171855</name>
</gene>
<evidence type="ECO:0000256" key="21">
    <source>
        <dbReference type="PIRSR" id="PIRSR634016-4"/>
    </source>
</evidence>
<evidence type="ECO:0000256" key="6">
    <source>
        <dbReference type="ARBA" id="ARBA00022475"/>
    </source>
</evidence>
<dbReference type="InterPro" id="IPR050344">
    <property type="entry name" value="Peptidase_M1_aminopeptidases"/>
</dbReference>
<evidence type="ECO:0000256" key="11">
    <source>
        <dbReference type="ARBA" id="ARBA00022833"/>
    </source>
</evidence>
<evidence type="ECO:0000256" key="15">
    <source>
        <dbReference type="ARBA" id="ARBA00023049"/>
    </source>
</evidence>
<dbReference type="EMBL" id="HACG01042727">
    <property type="protein sequence ID" value="CEK89592.1"/>
    <property type="molecule type" value="Transcribed_RNA"/>
</dbReference>
<dbReference type="InterPro" id="IPR034016">
    <property type="entry name" value="M1_APN-typ"/>
</dbReference>
<feature type="domain" description="Peptidase M1 membrane alanine aminopeptidase" evidence="23">
    <location>
        <begin position="314"/>
        <end position="532"/>
    </location>
</feature>
<feature type="binding site" evidence="20">
    <location>
        <position position="386"/>
    </location>
    <ligand>
        <name>Zn(2+)</name>
        <dbReference type="ChEBI" id="CHEBI:29105"/>
        <note>catalytic</note>
    </ligand>
</feature>
<evidence type="ECO:0000256" key="8">
    <source>
        <dbReference type="ARBA" id="ARBA00022692"/>
    </source>
</evidence>
<keyword evidence="14 22" id="KW-1133">Transmembrane helix</keyword>
<comment type="subcellular location">
    <subcellularLocation>
        <location evidence="2">Cell membrane</location>
        <topology evidence="2">Single-pass type II membrane protein</topology>
    </subcellularLocation>
</comment>
<dbReference type="FunFam" id="1.25.50.20:FF:000001">
    <property type="entry name" value="Aminopeptidase"/>
    <property type="match status" value="1"/>
</dbReference>
<dbReference type="InterPro" id="IPR001930">
    <property type="entry name" value="Peptidase_M1"/>
</dbReference>
<evidence type="ECO:0000256" key="14">
    <source>
        <dbReference type="ARBA" id="ARBA00022989"/>
    </source>
</evidence>
<evidence type="ECO:0000256" key="10">
    <source>
        <dbReference type="ARBA" id="ARBA00022801"/>
    </source>
</evidence>
<evidence type="ECO:0000256" key="18">
    <source>
        <dbReference type="ARBA" id="ARBA00023180"/>
    </source>
</evidence>
<evidence type="ECO:0000259" key="25">
    <source>
        <dbReference type="Pfam" id="PF17900"/>
    </source>
</evidence>
<evidence type="ECO:0000313" key="26">
    <source>
        <dbReference type="EMBL" id="CEK89592.1"/>
    </source>
</evidence>
<evidence type="ECO:0000256" key="22">
    <source>
        <dbReference type="RuleBase" id="RU364040"/>
    </source>
</evidence>
<proteinExistence type="inferred from homology"/>
<evidence type="ECO:0000256" key="13">
    <source>
        <dbReference type="ARBA" id="ARBA00022968"/>
    </source>
</evidence>
<dbReference type="PANTHER" id="PTHR11533:SF276">
    <property type="entry name" value="GLUTAMYL AMINOPEPTIDASE"/>
    <property type="match status" value="1"/>
</dbReference>
<evidence type="ECO:0000256" key="20">
    <source>
        <dbReference type="PIRSR" id="PIRSR634016-3"/>
    </source>
</evidence>
<dbReference type="GO" id="GO:0043171">
    <property type="term" value="P:peptide catabolic process"/>
    <property type="evidence" value="ECO:0007669"/>
    <property type="project" value="TreeGrafter"/>
</dbReference>